<name>A0A4Q9UYY1_9ACTO</name>
<keyword evidence="5" id="KW-0378">Hydrolase</keyword>
<keyword evidence="4" id="KW-0479">Metal-binding</keyword>
<feature type="domain" description="Peptidase M13 N-terminal" evidence="9">
    <location>
        <begin position="21"/>
        <end position="400"/>
    </location>
</feature>
<dbReference type="AlphaFoldDB" id="A0A4Q9UYY1"/>
<evidence type="ECO:0000313" key="11">
    <source>
        <dbReference type="Proteomes" id="UP000293036"/>
    </source>
</evidence>
<organism evidence="10 11">
    <name type="scientific">Arcanobacterium bovis</name>
    <dbReference type="NCBI Taxonomy" id="2529275"/>
    <lineage>
        <taxon>Bacteria</taxon>
        <taxon>Bacillati</taxon>
        <taxon>Actinomycetota</taxon>
        <taxon>Actinomycetes</taxon>
        <taxon>Actinomycetales</taxon>
        <taxon>Actinomycetaceae</taxon>
        <taxon>Arcanobacterium</taxon>
    </lineage>
</organism>
<evidence type="ECO:0000259" key="9">
    <source>
        <dbReference type="Pfam" id="PF05649"/>
    </source>
</evidence>
<dbReference type="InterPro" id="IPR008753">
    <property type="entry name" value="Peptidase_M13_N"/>
</dbReference>
<dbReference type="Gene3D" id="3.40.390.10">
    <property type="entry name" value="Collagenase (Catalytic Domain)"/>
    <property type="match status" value="1"/>
</dbReference>
<dbReference type="PANTHER" id="PTHR11733">
    <property type="entry name" value="ZINC METALLOPROTEASE FAMILY M13 NEPRILYSIN-RELATED"/>
    <property type="match status" value="1"/>
</dbReference>
<comment type="similarity">
    <text evidence="2">Belongs to the peptidase M13 family.</text>
</comment>
<dbReference type="InterPro" id="IPR024079">
    <property type="entry name" value="MetalloPept_cat_dom_sf"/>
</dbReference>
<keyword evidence="11" id="KW-1185">Reference proteome</keyword>
<dbReference type="RefSeq" id="WP_131281965.1">
    <property type="nucleotide sequence ID" value="NZ_JBHSLR010000005.1"/>
</dbReference>
<evidence type="ECO:0000256" key="5">
    <source>
        <dbReference type="ARBA" id="ARBA00022801"/>
    </source>
</evidence>
<dbReference type="Pfam" id="PF01431">
    <property type="entry name" value="Peptidase_M13"/>
    <property type="match status" value="1"/>
</dbReference>
<keyword evidence="7" id="KW-0482">Metalloprotease</keyword>
<keyword evidence="6" id="KW-0862">Zinc</keyword>
<gene>
    <name evidence="10" type="ORF">EZJ44_07560</name>
</gene>
<dbReference type="GO" id="GO:0005886">
    <property type="term" value="C:plasma membrane"/>
    <property type="evidence" value="ECO:0007669"/>
    <property type="project" value="TreeGrafter"/>
</dbReference>
<dbReference type="Proteomes" id="UP000293036">
    <property type="component" value="Unassembled WGS sequence"/>
</dbReference>
<comment type="cofactor">
    <cofactor evidence="1">
        <name>Zn(2+)</name>
        <dbReference type="ChEBI" id="CHEBI:29105"/>
    </cofactor>
</comment>
<evidence type="ECO:0000313" key="10">
    <source>
        <dbReference type="EMBL" id="TBW20938.1"/>
    </source>
</evidence>
<keyword evidence="3" id="KW-0645">Protease</keyword>
<dbReference type="GO" id="GO:0046872">
    <property type="term" value="F:metal ion binding"/>
    <property type="evidence" value="ECO:0007669"/>
    <property type="project" value="UniProtKB-KW"/>
</dbReference>
<dbReference type="GO" id="GO:0016485">
    <property type="term" value="P:protein processing"/>
    <property type="evidence" value="ECO:0007669"/>
    <property type="project" value="TreeGrafter"/>
</dbReference>
<dbReference type="PROSITE" id="PS51885">
    <property type="entry name" value="NEPRILYSIN"/>
    <property type="match status" value="1"/>
</dbReference>
<evidence type="ECO:0000259" key="8">
    <source>
        <dbReference type="Pfam" id="PF01431"/>
    </source>
</evidence>
<dbReference type="InterPro" id="IPR018497">
    <property type="entry name" value="Peptidase_M13_C"/>
</dbReference>
<dbReference type="OrthoDB" id="9775677at2"/>
<reference evidence="10 11" key="1">
    <citation type="submission" date="2019-02" db="EMBL/GenBank/DDBJ databases">
        <title>Arcanobacterium bovis sp. nov., isolated from the milk of a cow with mastitis.</title>
        <authorList>
            <person name="Sammra O."/>
            <person name="Foster G."/>
            <person name="Hassan A."/>
            <person name="Alssahen M."/>
            <person name="Laemmler C."/>
            <person name="Borowiak M."/>
            <person name="Malorny B."/>
            <person name="Abdulmawjood A."/>
        </authorList>
    </citation>
    <scope>NUCLEOTIDE SEQUENCE [LARGE SCALE GENOMIC DNA]</scope>
    <source>
        <strain evidence="10 11">C605018/01/1</strain>
    </source>
</reference>
<evidence type="ECO:0000256" key="4">
    <source>
        <dbReference type="ARBA" id="ARBA00022723"/>
    </source>
</evidence>
<dbReference type="EMBL" id="SJDT01000006">
    <property type="protein sequence ID" value="TBW20938.1"/>
    <property type="molecule type" value="Genomic_DNA"/>
</dbReference>
<evidence type="ECO:0000256" key="1">
    <source>
        <dbReference type="ARBA" id="ARBA00001947"/>
    </source>
</evidence>
<feature type="domain" description="Peptidase M13 C-terminal" evidence="8">
    <location>
        <begin position="452"/>
        <end position="664"/>
    </location>
</feature>
<dbReference type="InterPro" id="IPR042089">
    <property type="entry name" value="Peptidase_M13_dom_2"/>
</dbReference>
<dbReference type="PANTHER" id="PTHR11733:SF167">
    <property type="entry name" value="FI17812P1-RELATED"/>
    <property type="match status" value="1"/>
</dbReference>
<proteinExistence type="inferred from homology"/>
<protein>
    <submittedName>
        <fullName evidence="10">M13 family peptidase</fullName>
    </submittedName>
</protein>
<evidence type="ECO:0000256" key="3">
    <source>
        <dbReference type="ARBA" id="ARBA00022670"/>
    </source>
</evidence>
<dbReference type="Gene3D" id="1.10.1380.10">
    <property type="entry name" value="Neutral endopeptidase , domain2"/>
    <property type="match status" value="1"/>
</dbReference>
<evidence type="ECO:0000256" key="7">
    <source>
        <dbReference type="ARBA" id="ARBA00023049"/>
    </source>
</evidence>
<evidence type="ECO:0000256" key="2">
    <source>
        <dbReference type="ARBA" id="ARBA00007357"/>
    </source>
</evidence>
<dbReference type="SUPFAM" id="SSF55486">
    <property type="entry name" value="Metalloproteases ('zincins'), catalytic domain"/>
    <property type="match status" value="1"/>
</dbReference>
<dbReference type="Pfam" id="PF05649">
    <property type="entry name" value="Peptidase_M13_N"/>
    <property type="match status" value="1"/>
</dbReference>
<comment type="caution">
    <text evidence="10">The sequence shown here is derived from an EMBL/GenBank/DDBJ whole genome shotgun (WGS) entry which is preliminary data.</text>
</comment>
<sequence>MIQTDTVTSEVVAKLNQDIRPQDDLYRHVNGAWLEVAEIPADQASTGTFIDLRNASEARVKAIIDELTDGEAKSDDAQKIADLFSSFMDEARIEGLGAGPLLHDLELIASAQDKAELAVAVARLGVTGVDMPFGITIEADRNNPSEYITWIFQSGIGLPDESFYRSPEYAELLEAYKEFVPTLYSLALEHDDEQAQLAAQRIIDIETKIASSHFTAVEARDAEKTNNVMSIDEFIASAPGFEWNAAFEVLGLTAEKAPELLIYTPRALTGFAQTWNDADLEALRDYLRWLVIRARAPYLSSAIVQANFSFYGQVLSGQEEIRERWKRGVQLVDAVLGEAVGKEFVARHFPPEYKAQMEQLVDDLLAAYKESITDLDWMTEETKAKALAKLATFVTKIGYPDKWRDYSELVITADDLVGNMRHAAEFEHWHHIEKLGKDVDRGEWHMYPQTVNAYYNPVANEIVFPAAILQPPFFDPNADAAWNYGGIGAVIGHEIGHGFDDQGSKYDGEGKLNNWWTEQDREEFEKRTKALVDQYEAYVPAQFAPDSPFHVQGELTLGENIGDLGGLTIALKAYNIAMKRAGFDSAAAVPEIEGYNGIQRVLLAFARIWQEKRRNEAMVQSVATDPHSPAEFRCNGVIKNVDAFAEEFDVREGDALYLAPEDRVRIW</sequence>
<dbReference type="InterPro" id="IPR000718">
    <property type="entry name" value="Peptidase_M13"/>
</dbReference>
<dbReference type="PRINTS" id="PR00786">
    <property type="entry name" value="NEPRILYSIN"/>
</dbReference>
<dbReference type="CDD" id="cd08662">
    <property type="entry name" value="M13"/>
    <property type="match status" value="1"/>
</dbReference>
<dbReference type="GO" id="GO:0004222">
    <property type="term" value="F:metalloendopeptidase activity"/>
    <property type="evidence" value="ECO:0007669"/>
    <property type="project" value="InterPro"/>
</dbReference>
<accession>A0A4Q9UYY1</accession>
<evidence type="ECO:0000256" key="6">
    <source>
        <dbReference type="ARBA" id="ARBA00022833"/>
    </source>
</evidence>